<sequence length="192" mass="21690">MGHQQAEAAPVAKAEENDKDIAVYGRKLSGIVLIPSIFSFILVRPLPERCGAPSCVRSQPVLSSLPSGLMIRDEYRNHPEKHYPRAWRLRERLTFCRSVFRLMNEVLTFRGPWPRLWGKQTLDVLSVCEMVKARAQELKKEIELGGVGSKFLLSQRGTVCCPFLHFLLHNDESLALVVDSICSLGARAQFRS</sequence>
<keyword evidence="2" id="KW-1185">Reference proteome</keyword>
<accession>A0A176WK71</accession>
<reference evidence="1" key="1">
    <citation type="submission" date="2016-03" db="EMBL/GenBank/DDBJ databases">
        <title>Mechanisms controlling the formation of the plant cell surface in tip-growing cells are functionally conserved among land plants.</title>
        <authorList>
            <person name="Honkanen S."/>
            <person name="Jones V.A."/>
            <person name="Morieri G."/>
            <person name="Champion C."/>
            <person name="Hetherington A.J."/>
            <person name="Kelly S."/>
            <person name="Saint-Marcoux D."/>
            <person name="Proust H."/>
            <person name="Prescott H."/>
            <person name="Dolan L."/>
        </authorList>
    </citation>
    <scope>NUCLEOTIDE SEQUENCE [LARGE SCALE GENOMIC DNA]</scope>
    <source>
        <tissue evidence="1">Whole gametophyte</tissue>
    </source>
</reference>
<comment type="caution">
    <text evidence="1">The sequence shown here is derived from an EMBL/GenBank/DDBJ whole genome shotgun (WGS) entry which is preliminary data.</text>
</comment>
<protein>
    <submittedName>
        <fullName evidence="1">Uncharacterized protein</fullName>
    </submittedName>
</protein>
<dbReference type="Proteomes" id="UP000077202">
    <property type="component" value="Unassembled WGS sequence"/>
</dbReference>
<evidence type="ECO:0000313" key="2">
    <source>
        <dbReference type="Proteomes" id="UP000077202"/>
    </source>
</evidence>
<evidence type="ECO:0000313" key="1">
    <source>
        <dbReference type="EMBL" id="OAE32732.1"/>
    </source>
</evidence>
<proteinExistence type="predicted"/>
<organism evidence="1 2">
    <name type="scientific">Marchantia polymorpha subsp. ruderalis</name>
    <dbReference type="NCBI Taxonomy" id="1480154"/>
    <lineage>
        <taxon>Eukaryota</taxon>
        <taxon>Viridiplantae</taxon>
        <taxon>Streptophyta</taxon>
        <taxon>Embryophyta</taxon>
        <taxon>Marchantiophyta</taxon>
        <taxon>Marchantiopsida</taxon>
        <taxon>Marchantiidae</taxon>
        <taxon>Marchantiales</taxon>
        <taxon>Marchantiaceae</taxon>
        <taxon>Marchantia</taxon>
    </lineage>
</organism>
<dbReference type="AlphaFoldDB" id="A0A176WK71"/>
<name>A0A176WK71_MARPO</name>
<dbReference type="EMBL" id="LVLJ01000744">
    <property type="protein sequence ID" value="OAE32732.1"/>
    <property type="molecule type" value="Genomic_DNA"/>
</dbReference>
<gene>
    <name evidence="1" type="ORF">AXG93_107s1150</name>
</gene>